<dbReference type="PANTHER" id="PTHR43185:SF1">
    <property type="entry name" value="FE(2+) TRANSPORTER FEOB"/>
    <property type="match status" value="1"/>
</dbReference>
<feature type="transmembrane region" description="Helical" evidence="17">
    <location>
        <begin position="455"/>
        <end position="475"/>
    </location>
</feature>
<keyword evidence="4" id="KW-1003">Cell membrane</keyword>
<dbReference type="InterPro" id="IPR030389">
    <property type="entry name" value="G_FEOB_dom"/>
</dbReference>
<reference evidence="19" key="1">
    <citation type="journal article" date="2021" name="PeerJ">
        <title>Extensive microbial diversity within the chicken gut microbiome revealed by metagenomics and culture.</title>
        <authorList>
            <person name="Gilroy R."/>
            <person name="Ravi A."/>
            <person name="Getino M."/>
            <person name="Pursley I."/>
            <person name="Horton D.L."/>
            <person name="Alikhan N.F."/>
            <person name="Baker D."/>
            <person name="Gharbi K."/>
            <person name="Hall N."/>
            <person name="Watson M."/>
            <person name="Adriaenssens E.M."/>
            <person name="Foster-Nyarko E."/>
            <person name="Jarju S."/>
            <person name="Secka A."/>
            <person name="Antonio M."/>
            <person name="Oren A."/>
            <person name="Chaudhuri R.R."/>
            <person name="La Ragione R."/>
            <person name="Hildebrand F."/>
            <person name="Pallen M.J."/>
        </authorList>
    </citation>
    <scope>NUCLEOTIDE SEQUENCE</scope>
    <source>
        <strain evidence="19">ChiBcec18-1249</strain>
    </source>
</reference>
<dbReference type="InterPro" id="IPR003373">
    <property type="entry name" value="Fe2_transport_prot-B"/>
</dbReference>
<accession>A0A9D2LIE6</accession>
<dbReference type="InterPro" id="IPR027417">
    <property type="entry name" value="P-loop_NTPase"/>
</dbReference>
<dbReference type="EMBL" id="DWZJ01000041">
    <property type="protein sequence ID" value="HJB13076.1"/>
    <property type="molecule type" value="Genomic_DNA"/>
</dbReference>
<dbReference type="Proteomes" id="UP000823824">
    <property type="component" value="Unassembled WGS sequence"/>
</dbReference>
<evidence type="ECO:0000256" key="11">
    <source>
        <dbReference type="ARBA" id="ARBA00023065"/>
    </source>
</evidence>
<dbReference type="InterPro" id="IPR011642">
    <property type="entry name" value="Gate_dom"/>
</dbReference>
<dbReference type="Pfam" id="PF07670">
    <property type="entry name" value="Gate"/>
    <property type="match status" value="2"/>
</dbReference>
<dbReference type="InterPro" id="IPR005225">
    <property type="entry name" value="Small_GTP-bd"/>
</dbReference>
<dbReference type="GO" id="GO:0046872">
    <property type="term" value="F:metal ion binding"/>
    <property type="evidence" value="ECO:0007669"/>
    <property type="project" value="UniProtKB-KW"/>
</dbReference>
<comment type="function">
    <text evidence="1 17">Probable transporter of a GTP-driven Fe(2+) uptake system.</text>
</comment>
<dbReference type="NCBIfam" id="TIGR00437">
    <property type="entry name" value="feoB"/>
    <property type="match status" value="1"/>
</dbReference>
<keyword evidence="9 17" id="KW-1133">Transmembrane helix</keyword>
<evidence type="ECO:0000256" key="2">
    <source>
        <dbReference type="ARBA" id="ARBA00004429"/>
    </source>
</evidence>
<dbReference type="PROSITE" id="PS51711">
    <property type="entry name" value="G_FEOB"/>
    <property type="match status" value="1"/>
</dbReference>
<dbReference type="Pfam" id="PF07664">
    <property type="entry name" value="FeoB_C"/>
    <property type="match status" value="1"/>
</dbReference>
<evidence type="ECO:0000256" key="6">
    <source>
        <dbReference type="ARBA" id="ARBA00022519"/>
    </source>
</evidence>
<comment type="subcellular location">
    <subcellularLocation>
        <location evidence="2">Cell inner membrane</location>
        <topology evidence="2">Multi-pass membrane protein</topology>
    </subcellularLocation>
    <subcellularLocation>
        <location evidence="17">Cell membrane</location>
        <topology evidence="17">Multi-pass membrane protein</topology>
    </subcellularLocation>
</comment>
<feature type="transmembrane region" description="Helical" evidence="17">
    <location>
        <begin position="514"/>
        <end position="532"/>
    </location>
</feature>
<keyword evidence="8 15" id="KW-0547">Nucleotide-binding</keyword>
<keyword evidence="16" id="KW-0479">Metal-binding</keyword>
<comment type="similarity">
    <text evidence="17">Belongs to the TRAFAC class TrmE-Era-EngA-EngB-Septin-like GTPase superfamily. FeoB GTPase (TC 9.A.8) family.</text>
</comment>
<evidence type="ECO:0000256" key="9">
    <source>
        <dbReference type="ARBA" id="ARBA00022989"/>
    </source>
</evidence>
<dbReference type="FunFam" id="3.40.50.300:FF:000426">
    <property type="entry name" value="Ferrous iron transport protein B"/>
    <property type="match status" value="1"/>
</dbReference>
<feature type="domain" description="FeoB-type G" evidence="18">
    <location>
        <begin position="2"/>
        <end position="163"/>
    </location>
</feature>
<evidence type="ECO:0000256" key="14">
    <source>
        <dbReference type="NCBIfam" id="TIGR00437"/>
    </source>
</evidence>
<reference evidence="19" key="2">
    <citation type="submission" date="2021-04" db="EMBL/GenBank/DDBJ databases">
        <authorList>
            <person name="Gilroy R."/>
        </authorList>
    </citation>
    <scope>NUCLEOTIDE SEQUENCE</scope>
    <source>
        <strain evidence="19">ChiBcec18-1249</strain>
    </source>
</reference>
<dbReference type="InterPro" id="IPR011640">
    <property type="entry name" value="Fe2_transport_prot_B_C"/>
</dbReference>
<feature type="transmembrane region" description="Helical" evidence="17">
    <location>
        <begin position="654"/>
        <end position="675"/>
    </location>
</feature>
<feature type="binding site" evidence="15">
    <location>
        <begin position="114"/>
        <end position="117"/>
    </location>
    <ligand>
        <name>GTP</name>
        <dbReference type="ChEBI" id="CHEBI:37565"/>
        <label>1</label>
    </ligand>
</feature>
<feature type="binding site" evidence="16">
    <location>
        <position position="24"/>
    </location>
    <ligand>
        <name>Mg(2+)</name>
        <dbReference type="ChEBI" id="CHEBI:18420"/>
        <label>2</label>
    </ligand>
</feature>
<feature type="transmembrane region" description="Helical" evidence="17">
    <location>
        <begin position="396"/>
        <end position="413"/>
    </location>
</feature>
<evidence type="ECO:0000256" key="8">
    <source>
        <dbReference type="ARBA" id="ARBA00022741"/>
    </source>
</evidence>
<dbReference type="InterPro" id="IPR050860">
    <property type="entry name" value="FeoB_GTPase"/>
</dbReference>
<feature type="binding site" evidence="15">
    <location>
        <begin position="34"/>
        <end position="38"/>
    </location>
    <ligand>
        <name>GTP</name>
        <dbReference type="ChEBI" id="CHEBI:37565"/>
        <label>1</label>
    </ligand>
</feature>
<dbReference type="PANTHER" id="PTHR43185">
    <property type="entry name" value="FERROUS IRON TRANSPORT PROTEIN B"/>
    <property type="match status" value="1"/>
</dbReference>
<evidence type="ECO:0000256" key="5">
    <source>
        <dbReference type="ARBA" id="ARBA00022496"/>
    </source>
</evidence>
<feature type="binding site" evidence="15">
    <location>
        <begin position="54"/>
        <end position="57"/>
    </location>
    <ligand>
        <name>GTP</name>
        <dbReference type="ChEBI" id="CHEBI:37565"/>
        <label>1</label>
    </ligand>
</feature>
<dbReference type="NCBIfam" id="TIGR00231">
    <property type="entry name" value="small_GTP"/>
    <property type="match status" value="1"/>
</dbReference>
<dbReference type="SUPFAM" id="SSF52540">
    <property type="entry name" value="P-loop containing nucleoside triphosphate hydrolases"/>
    <property type="match status" value="1"/>
</dbReference>
<name>A0A9D2LIE6_9FIRM</name>
<feature type="transmembrane region" description="Helical" evidence="17">
    <location>
        <begin position="576"/>
        <end position="599"/>
    </location>
</feature>
<organism evidence="19 20">
    <name type="scientific">Candidatus Oscillibacter excrementigallinarum</name>
    <dbReference type="NCBI Taxonomy" id="2838716"/>
    <lineage>
        <taxon>Bacteria</taxon>
        <taxon>Bacillati</taxon>
        <taxon>Bacillota</taxon>
        <taxon>Clostridia</taxon>
        <taxon>Eubacteriales</taxon>
        <taxon>Oscillospiraceae</taxon>
        <taxon>Oscillibacter</taxon>
    </lineage>
</organism>
<evidence type="ECO:0000256" key="3">
    <source>
        <dbReference type="ARBA" id="ARBA00022448"/>
    </source>
</evidence>
<feature type="transmembrane region" description="Helical" evidence="17">
    <location>
        <begin position="681"/>
        <end position="702"/>
    </location>
</feature>
<dbReference type="InterPro" id="IPR041069">
    <property type="entry name" value="FeoB_Cyto"/>
</dbReference>
<evidence type="ECO:0000259" key="18">
    <source>
        <dbReference type="PROSITE" id="PS51711"/>
    </source>
</evidence>
<feature type="transmembrane region" description="Helical" evidence="17">
    <location>
        <begin position="619"/>
        <end position="642"/>
    </location>
</feature>
<keyword evidence="3 17" id="KW-0813">Transport</keyword>
<feature type="binding site" evidence="16">
    <location>
        <position position="20"/>
    </location>
    <ligand>
        <name>Mg(2+)</name>
        <dbReference type="ChEBI" id="CHEBI:18420"/>
        <label>2</label>
    </ligand>
</feature>
<feature type="transmembrane region" description="Helical" evidence="17">
    <location>
        <begin position="425"/>
        <end position="449"/>
    </location>
</feature>
<comment type="caution">
    <text evidence="19">The sequence shown here is derived from an EMBL/GenBank/DDBJ whole genome shotgun (WGS) entry which is preliminary data.</text>
</comment>
<evidence type="ECO:0000256" key="17">
    <source>
        <dbReference type="RuleBase" id="RU362098"/>
    </source>
</evidence>
<evidence type="ECO:0000256" key="16">
    <source>
        <dbReference type="PIRSR" id="PIRSR603373-2"/>
    </source>
</evidence>
<protein>
    <recommendedName>
        <fullName evidence="14 17">Ferrous iron transport protein B</fullName>
    </recommendedName>
</protein>
<keyword evidence="10 17" id="KW-0408">Iron</keyword>
<feature type="transmembrane region" description="Helical" evidence="17">
    <location>
        <begin position="283"/>
        <end position="300"/>
    </location>
</feature>
<dbReference type="GO" id="GO:0015093">
    <property type="term" value="F:ferrous iron transmembrane transporter activity"/>
    <property type="evidence" value="ECO:0007669"/>
    <property type="project" value="UniProtKB-UniRule"/>
</dbReference>
<dbReference type="Gene3D" id="1.10.287.1770">
    <property type="match status" value="1"/>
</dbReference>
<keyword evidence="7 17" id="KW-0812">Transmembrane</keyword>
<evidence type="ECO:0000256" key="15">
    <source>
        <dbReference type="PIRSR" id="PIRSR603373-1"/>
    </source>
</evidence>
<evidence type="ECO:0000313" key="19">
    <source>
        <dbReference type="EMBL" id="HJB13076.1"/>
    </source>
</evidence>
<evidence type="ECO:0000256" key="10">
    <source>
        <dbReference type="ARBA" id="ARBA00023004"/>
    </source>
</evidence>
<keyword evidence="12 15" id="KW-0342">GTP-binding</keyword>
<dbReference type="Gene3D" id="3.40.50.300">
    <property type="entry name" value="P-loop containing nucleotide triphosphate hydrolases"/>
    <property type="match status" value="1"/>
</dbReference>
<dbReference type="CDD" id="cd01879">
    <property type="entry name" value="FeoB"/>
    <property type="match status" value="1"/>
</dbReference>
<evidence type="ECO:0000256" key="13">
    <source>
        <dbReference type="ARBA" id="ARBA00023136"/>
    </source>
</evidence>
<evidence type="ECO:0000256" key="1">
    <source>
        <dbReference type="ARBA" id="ARBA00003926"/>
    </source>
</evidence>
<gene>
    <name evidence="19" type="primary">feoB</name>
    <name evidence="19" type="ORF">H9787_05130</name>
</gene>
<feature type="binding site" evidence="15">
    <location>
        <begin position="9"/>
        <end position="16"/>
    </location>
    <ligand>
        <name>GTP</name>
        <dbReference type="ChEBI" id="CHEBI:37565"/>
        <label>1</label>
    </ligand>
</feature>
<dbReference type="Pfam" id="PF17910">
    <property type="entry name" value="FeoB_Cyto"/>
    <property type="match status" value="1"/>
</dbReference>
<evidence type="ECO:0000256" key="12">
    <source>
        <dbReference type="ARBA" id="ARBA00023134"/>
    </source>
</evidence>
<feature type="transmembrane region" description="Helical" evidence="17">
    <location>
        <begin position="552"/>
        <end position="569"/>
    </location>
</feature>
<keyword evidence="16" id="KW-0460">Magnesium</keyword>
<keyword evidence="13 17" id="KW-0472">Membrane</keyword>
<evidence type="ECO:0000313" key="20">
    <source>
        <dbReference type="Proteomes" id="UP000823824"/>
    </source>
</evidence>
<feature type="binding site" evidence="16">
    <location>
        <position position="23"/>
    </location>
    <ligand>
        <name>Mg(2+)</name>
        <dbReference type="ChEBI" id="CHEBI:18420"/>
        <label>2</label>
    </ligand>
</feature>
<dbReference type="GO" id="GO:0005886">
    <property type="term" value="C:plasma membrane"/>
    <property type="evidence" value="ECO:0007669"/>
    <property type="project" value="UniProtKB-SubCell"/>
</dbReference>
<evidence type="ECO:0000256" key="7">
    <source>
        <dbReference type="ARBA" id="ARBA00022692"/>
    </source>
</evidence>
<dbReference type="AlphaFoldDB" id="A0A9D2LIE6"/>
<keyword evidence="11" id="KW-0406">Ion transport</keyword>
<keyword evidence="6" id="KW-0997">Cell inner membrane</keyword>
<sequence length="727" mass="79011">MDIKIALAGNPNCGKTTLFNDLTGSNQYVGNWPGVTVEKKEGRLKGRKDVIIQDLPGIYSLSPYTLEEVVARDYLVKEKPDAILNIVDGTNIERNLYLTTQLIELGLPVVVAVNMMDLVRKNGDQIDAKKLSDALGCQVVEISALKGEGGVAAAELAAKLAQQKRSGELPHVFTGSVEHAIAHIEESIQGKVDDRYLRWYAVKVFERDEKVLADLDLSTDLRSHLEDHIVDCEKELDDDAESIITNQRYAYINGLVSKAVKKHGEKHRLSTSDRIDQIVTNRILALPIFAVVMFAVYWVAMGPFGTFLTDWTNDVLGTAWLVEIPRAALEGWGVNSVVVGLICDGALAGVGAVLGFVPQMLVLFLMLAILEDIGYMARIAFIMDRIFRKFGLSGKSFIPMLVGTGCGVPGVMASRTIENERDRRMTVMTTCFIPCGAKMPIIGLIAGALFGGSGLVAASAYFIGVAAIVISGIILKKTRMFAGDPAPFVMELPAYHIPSVGNVLRATWERGWSFIKRAGTVILASSIILWFLQGFGWENGAFGMVEDMNNSVLAAVGSAVAFIFAPLGFGNWRATVAVVTGLIAKENVVATFGVLYNFAGELSENGDEIWALVAQDYTAISAYSFMIFNLLCAPCFAAMGAIKREMNNGKWTAFAIGYMCVFAYVTSLIVYQIGGLITGEVAFGIGTVVAVVLIVGIVYLLFRRNKYEDERLTIRAVDAAGRRAALK</sequence>
<keyword evidence="5 17" id="KW-0410">Iron transport</keyword>
<dbReference type="GO" id="GO:0005525">
    <property type="term" value="F:GTP binding"/>
    <property type="evidence" value="ECO:0007669"/>
    <property type="project" value="UniProtKB-KW"/>
</dbReference>
<proteinExistence type="inferred from homology"/>
<evidence type="ECO:0000256" key="4">
    <source>
        <dbReference type="ARBA" id="ARBA00022475"/>
    </source>
</evidence>
<feature type="transmembrane region" description="Helical" evidence="17">
    <location>
        <begin position="332"/>
        <end position="354"/>
    </location>
</feature>
<feature type="transmembrane region" description="Helical" evidence="17">
    <location>
        <begin position="361"/>
        <end position="381"/>
    </location>
</feature>
<dbReference type="Pfam" id="PF02421">
    <property type="entry name" value="FeoB_N"/>
    <property type="match status" value="1"/>
</dbReference>